<dbReference type="Proteomes" id="UP001066276">
    <property type="component" value="Chromosome 8"/>
</dbReference>
<sequence>MVFPCDVVDRQYHPILQPARDHAASAPQIALMRSRGALQIQPHAKKQEQSLGCAPRQPHGVVIVNKPPRGQYISSSLKVPRSKFHTTVLTGPQLGYKHFTGQPSHHSRVRSSTMQAAPLFVQELQADPEFVTRSRSLPCTRMNR</sequence>
<dbReference type="EMBL" id="JANPWB010000012">
    <property type="protein sequence ID" value="KAJ1117901.1"/>
    <property type="molecule type" value="Genomic_DNA"/>
</dbReference>
<protein>
    <submittedName>
        <fullName evidence="1">Uncharacterized protein</fullName>
    </submittedName>
</protein>
<reference evidence="1" key="1">
    <citation type="journal article" date="2022" name="bioRxiv">
        <title>Sequencing and chromosome-scale assembly of the giantPleurodeles waltlgenome.</title>
        <authorList>
            <person name="Brown T."/>
            <person name="Elewa A."/>
            <person name="Iarovenko S."/>
            <person name="Subramanian E."/>
            <person name="Araus A.J."/>
            <person name="Petzold A."/>
            <person name="Susuki M."/>
            <person name="Suzuki K.-i.T."/>
            <person name="Hayashi T."/>
            <person name="Toyoda A."/>
            <person name="Oliveira C."/>
            <person name="Osipova E."/>
            <person name="Leigh N.D."/>
            <person name="Simon A."/>
            <person name="Yun M.H."/>
        </authorList>
    </citation>
    <scope>NUCLEOTIDE SEQUENCE</scope>
    <source>
        <strain evidence="1">20211129_DDA</strain>
        <tissue evidence="1">Liver</tissue>
    </source>
</reference>
<evidence type="ECO:0000313" key="1">
    <source>
        <dbReference type="EMBL" id="KAJ1117901.1"/>
    </source>
</evidence>
<comment type="caution">
    <text evidence="1">The sequence shown here is derived from an EMBL/GenBank/DDBJ whole genome shotgun (WGS) entry which is preliminary data.</text>
</comment>
<gene>
    <name evidence="1" type="ORF">NDU88_006097</name>
</gene>
<dbReference type="AlphaFoldDB" id="A0AAV7NPS5"/>
<proteinExistence type="predicted"/>
<organism evidence="1 2">
    <name type="scientific">Pleurodeles waltl</name>
    <name type="common">Iberian ribbed newt</name>
    <dbReference type="NCBI Taxonomy" id="8319"/>
    <lineage>
        <taxon>Eukaryota</taxon>
        <taxon>Metazoa</taxon>
        <taxon>Chordata</taxon>
        <taxon>Craniata</taxon>
        <taxon>Vertebrata</taxon>
        <taxon>Euteleostomi</taxon>
        <taxon>Amphibia</taxon>
        <taxon>Batrachia</taxon>
        <taxon>Caudata</taxon>
        <taxon>Salamandroidea</taxon>
        <taxon>Salamandridae</taxon>
        <taxon>Pleurodelinae</taxon>
        <taxon>Pleurodeles</taxon>
    </lineage>
</organism>
<evidence type="ECO:0000313" key="2">
    <source>
        <dbReference type="Proteomes" id="UP001066276"/>
    </source>
</evidence>
<name>A0AAV7NPS5_PLEWA</name>
<accession>A0AAV7NPS5</accession>
<keyword evidence="2" id="KW-1185">Reference proteome</keyword>